<dbReference type="SUPFAM" id="SSF144059">
    <property type="entry name" value="ImpE-like"/>
    <property type="match status" value="1"/>
</dbReference>
<organism evidence="1 2">
    <name type="scientific">Piscinibacter sakaiensis</name>
    <name type="common">Ideonella sakaiensis</name>
    <dbReference type="NCBI Taxonomy" id="1547922"/>
    <lineage>
        <taxon>Bacteria</taxon>
        <taxon>Pseudomonadati</taxon>
        <taxon>Pseudomonadota</taxon>
        <taxon>Betaproteobacteria</taxon>
        <taxon>Burkholderiales</taxon>
        <taxon>Sphaerotilaceae</taxon>
        <taxon>Piscinibacter</taxon>
    </lineage>
</organism>
<sequence length="267" mass="29442">MVANVSALGFTSVDPVAHLKELQDRIRKEPQRADLRIFLFQLYCLLGEWGKAANQLNAIDELDVEADTLVKTYREAVRCEVYRKGVFAGERVPLVLGAPENWIALMLEALKLDAGGHHAQAADLRAGALEAAPAFSGKADGKPFEWIADADSRIGPVFEMIVNGKYYWVPMMRVAHLEFEAPADLRDFVWTGATVTLANGGSHVGLIPTRYPGTEAVDDKQLRMARATEWKELAPNSYAGLGQRMFATDDADIALLDLRDLRLDTDG</sequence>
<dbReference type="RefSeq" id="WP_054018977.1">
    <property type="nucleotide sequence ID" value="NZ_BBYR01000011.1"/>
</dbReference>
<keyword evidence="2" id="KW-1185">Reference proteome</keyword>
<dbReference type="PIRSF" id="PIRSF029288">
    <property type="entry name" value="SciE_ImpE"/>
    <property type="match status" value="1"/>
</dbReference>
<proteinExistence type="predicted"/>
<evidence type="ECO:0000313" key="2">
    <source>
        <dbReference type="Proteomes" id="UP000037660"/>
    </source>
</evidence>
<dbReference type="AlphaFoldDB" id="A0A0K8NWV5"/>
<accession>A0A0K8NWV5</accession>
<comment type="caution">
    <text evidence="1">The sequence shown here is derived from an EMBL/GenBank/DDBJ whole genome shotgun (WGS) entry which is preliminary data.</text>
</comment>
<dbReference type="STRING" id="1547922.ISF6_0365"/>
<dbReference type="OrthoDB" id="5416084at2"/>
<dbReference type="Gene3D" id="1.25.40.10">
    <property type="entry name" value="Tetratricopeptide repeat domain"/>
    <property type="match status" value="1"/>
</dbReference>
<evidence type="ECO:0008006" key="3">
    <source>
        <dbReference type="Google" id="ProtNLM"/>
    </source>
</evidence>
<reference evidence="1 2" key="2">
    <citation type="journal article" date="2016" name="Science">
        <title>A bacterium that degrades and assimilates poly(ethylene terephthalate).</title>
        <authorList>
            <person name="Yoshida S."/>
            <person name="Hiraga K."/>
            <person name="Takehana T."/>
            <person name="Taniguchi I."/>
            <person name="Yamaji H."/>
            <person name="Maeda Y."/>
            <person name="Toyohara K."/>
            <person name="Miyamoto K."/>
            <person name="Kimura Y."/>
            <person name="Oda K."/>
        </authorList>
    </citation>
    <scope>NUCLEOTIDE SEQUENCE [LARGE SCALE GENOMIC DNA]</scope>
    <source>
        <strain evidence="2">NBRC 110686 / TISTR 2288 / 201-F6</strain>
    </source>
</reference>
<dbReference type="Pfam" id="PF07024">
    <property type="entry name" value="ImpE"/>
    <property type="match status" value="1"/>
</dbReference>
<dbReference type="InterPro" id="IPR011990">
    <property type="entry name" value="TPR-like_helical_dom_sf"/>
</dbReference>
<evidence type="ECO:0000313" key="1">
    <source>
        <dbReference type="EMBL" id="GAP34882.1"/>
    </source>
</evidence>
<protein>
    <recommendedName>
        <fullName evidence="3">Protein of avirulence locus ImpE</fullName>
    </recommendedName>
</protein>
<gene>
    <name evidence="1" type="ORF">ISF6_0365</name>
</gene>
<dbReference type="InterPro" id="IPR009211">
    <property type="entry name" value="TagJ"/>
</dbReference>
<name>A0A0K8NWV5_PISS1</name>
<dbReference type="Proteomes" id="UP000037660">
    <property type="component" value="Unassembled WGS sequence"/>
</dbReference>
<dbReference type="EMBL" id="BBYR01000011">
    <property type="protein sequence ID" value="GAP34882.1"/>
    <property type="molecule type" value="Genomic_DNA"/>
</dbReference>
<reference evidence="2" key="1">
    <citation type="submission" date="2015-07" db="EMBL/GenBank/DDBJ databases">
        <title>Discovery of a poly(ethylene terephthalate assimilation.</title>
        <authorList>
            <person name="Yoshida S."/>
            <person name="Hiraga K."/>
            <person name="Takehana T."/>
            <person name="Taniguchi I."/>
            <person name="Yamaji H."/>
            <person name="Maeda Y."/>
            <person name="Toyohara K."/>
            <person name="Miyamoto K."/>
            <person name="Kimura Y."/>
            <person name="Oda K."/>
        </authorList>
    </citation>
    <scope>NUCLEOTIDE SEQUENCE [LARGE SCALE GENOMIC DNA]</scope>
    <source>
        <strain evidence="2">NBRC 110686 / TISTR 2288 / 201-F6</strain>
    </source>
</reference>